<evidence type="ECO:0000259" key="1">
    <source>
        <dbReference type="Pfam" id="PF18701"/>
    </source>
</evidence>
<accession>A0A8X7CEM5</accession>
<sequence>MKVGEIVLLEDVNKKRTSWDLARVENLIPGRDGQIRLTVIKTADSEFFRPVQRLFHLEMDSPVLSVADDSTSVITRSGRLVRRILVENRSTVTATACMLRESHCHFALFFTGGHHGPKSFLGLKPISPPGIPMREEILRKANQLSRILESYQHCEDLSIDVDIGKKGKYWVSGRRLTVERVDSTPLYVEFTSKVFDFAFLKEQVQQNLPKIVIDCSNGGNS</sequence>
<keyword evidence="3" id="KW-1185">Reference proteome</keyword>
<reference evidence="2" key="1">
    <citation type="submission" date="2020-08" db="EMBL/GenBank/DDBJ databases">
        <title>Multicomponent nature underlies the extraordinary mechanical properties of spider dragline silk.</title>
        <authorList>
            <person name="Kono N."/>
            <person name="Nakamura H."/>
            <person name="Mori M."/>
            <person name="Yoshida Y."/>
            <person name="Ohtoshi R."/>
            <person name="Malay A.D."/>
            <person name="Moran D.A.P."/>
            <person name="Tomita M."/>
            <person name="Numata K."/>
            <person name="Arakawa K."/>
        </authorList>
    </citation>
    <scope>NUCLEOTIDE SEQUENCE</scope>
</reference>
<dbReference type="EMBL" id="BMAV01017537">
    <property type="protein sequence ID" value="GFY69289.1"/>
    <property type="molecule type" value="Genomic_DNA"/>
</dbReference>
<feature type="domain" description="DUF5641" evidence="1">
    <location>
        <begin position="2"/>
        <end position="56"/>
    </location>
</feature>
<dbReference type="OrthoDB" id="6433951at2759"/>
<name>A0A8X7CEM5_9ARAC</name>
<protein>
    <submittedName>
        <fullName evidence="2">Integrase catalytic domain-containing protein</fullName>
    </submittedName>
</protein>
<proteinExistence type="predicted"/>
<dbReference type="Pfam" id="PF18701">
    <property type="entry name" value="DUF5641"/>
    <property type="match status" value="1"/>
</dbReference>
<organism evidence="2 3">
    <name type="scientific">Trichonephila inaurata madagascariensis</name>
    <dbReference type="NCBI Taxonomy" id="2747483"/>
    <lineage>
        <taxon>Eukaryota</taxon>
        <taxon>Metazoa</taxon>
        <taxon>Ecdysozoa</taxon>
        <taxon>Arthropoda</taxon>
        <taxon>Chelicerata</taxon>
        <taxon>Arachnida</taxon>
        <taxon>Araneae</taxon>
        <taxon>Araneomorphae</taxon>
        <taxon>Entelegynae</taxon>
        <taxon>Araneoidea</taxon>
        <taxon>Nephilidae</taxon>
        <taxon>Trichonephila</taxon>
        <taxon>Trichonephila inaurata</taxon>
    </lineage>
</organism>
<dbReference type="Gene3D" id="3.40.120.10">
    <property type="entry name" value="Alpha-D-Glucose-1,6-Bisphosphate, subunit A, domain 3"/>
    <property type="match status" value="1"/>
</dbReference>
<dbReference type="Proteomes" id="UP000886998">
    <property type="component" value="Unassembled WGS sequence"/>
</dbReference>
<evidence type="ECO:0000313" key="2">
    <source>
        <dbReference type="EMBL" id="GFY69289.1"/>
    </source>
</evidence>
<dbReference type="InterPro" id="IPR040676">
    <property type="entry name" value="DUF5641"/>
</dbReference>
<evidence type="ECO:0000313" key="3">
    <source>
        <dbReference type="Proteomes" id="UP000886998"/>
    </source>
</evidence>
<dbReference type="AlphaFoldDB" id="A0A8X7CEM5"/>
<comment type="caution">
    <text evidence="2">The sequence shown here is derived from an EMBL/GenBank/DDBJ whole genome shotgun (WGS) entry which is preliminary data.</text>
</comment>
<gene>
    <name evidence="2" type="primary">AVEN_107383_1</name>
    <name evidence="2" type="ORF">TNIN_213021</name>
</gene>